<sequence>MKPELQAKFIKYLNSRKSHSGFTLIEVMVVIIIMGILVAIGLPYFLSRTANAKQSEAQQSISSINKAQTAYRSEHREFSDSFDKLALGNLSGANIADTPNYSYEISSDISTSTASAQAKDTSLRGYYGATLQYVNSSNYLGISSVLCEAEDPGTTAPGVGTFGLFTPNCPTDYIELSR</sequence>
<dbReference type="PANTHER" id="PTHR30093">
    <property type="entry name" value="GENERAL SECRETION PATHWAY PROTEIN G"/>
    <property type="match status" value="1"/>
</dbReference>
<evidence type="ECO:0000256" key="3">
    <source>
        <dbReference type="ARBA" id="ARBA00022692"/>
    </source>
</evidence>
<feature type="transmembrane region" description="Helical" evidence="6">
    <location>
        <begin position="21"/>
        <end position="46"/>
    </location>
</feature>
<dbReference type="PROSITE" id="PS00409">
    <property type="entry name" value="PROKAR_NTER_METHYL"/>
    <property type="match status" value="1"/>
</dbReference>
<accession>A0A2T1C3Q5</accession>
<dbReference type="InterPro" id="IPR000983">
    <property type="entry name" value="Bac_GSPG_pilin"/>
</dbReference>
<dbReference type="AlphaFoldDB" id="A0A2T1C3Q5"/>
<dbReference type="GO" id="GO:0016020">
    <property type="term" value="C:membrane"/>
    <property type="evidence" value="ECO:0007669"/>
    <property type="project" value="UniProtKB-SubCell"/>
</dbReference>
<name>A0A2T1C3Q5_9CYAN</name>
<evidence type="ECO:0000256" key="2">
    <source>
        <dbReference type="ARBA" id="ARBA00022481"/>
    </source>
</evidence>
<dbReference type="SUPFAM" id="SSF54523">
    <property type="entry name" value="Pili subunits"/>
    <property type="match status" value="1"/>
</dbReference>
<dbReference type="InterPro" id="IPR045584">
    <property type="entry name" value="Pilin-like"/>
</dbReference>
<dbReference type="InterPro" id="IPR031975">
    <property type="entry name" value="Pilin_GH"/>
</dbReference>
<dbReference type="Gene3D" id="3.30.700.10">
    <property type="entry name" value="Glycoprotein, Type 4 Pilin"/>
    <property type="match status" value="1"/>
</dbReference>
<proteinExistence type="predicted"/>
<keyword evidence="8" id="KW-1185">Reference proteome</keyword>
<dbReference type="PANTHER" id="PTHR30093:SF44">
    <property type="entry name" value="TYPE II SECRETION SYSTEM CORE PROTEIN G"/>
    <property type="match status" value="1"/>
</dbReference>
<dbReference type="Pfam" id="PF07963">
    <property type="entry name" value="N_methyl"/>
    <property type="match status" value="1"/>
</dbReference>
<dbReference type="GO" id="GO:0015628">
    <property type="term" value="P:protein secretion by the type II secretion system"/>
    <property type="evidence" value="ECO:0007669"/>
    <property type="project" value="InterPro"/>
</dbReference>
<dbReference type="Pfam" id="PF16734">
    <property type="entry name" value="Pilin_GH"/>
    <property type="match status" value="1"/>
</dbReference>
<reference evidence="7 8" key="1">
    <citation type="submission" date="2018-02" db="EMBL/GenBank/DDBJ databases">
        <authorList>
            <person name="Cohen D.B."/>
            <person name="Kent A.D."/>
        </authorList>
    </citation>
    <scope>NUCLEOTIDE SEQUENCE [LARGE SCALE GENOMIC DNA]</scope>
    <source>
        <strain evidence="7 8">CCAP 1448/3</strain>
    </source>
</reference>
<keyword evidence="4 6" id="KW-1133">Transmembrane helix</keyword>
<comment type="caution">
    <text evidence="7">The sequence shown here is derived from an EMBL/GenBank/DDBJ whole genome shotgun (WGS) entry which is preliminary data.</text>
</comment>
<dbReference type="Proteomes" id="UP000238762">
    <property type="component" value="Unassembled WGS sequence"/>
</dbReference>
<dbReference type="EMBL" id="PVWJ01000046">
    <property type="protein sequence ID" value="PSB02881.1"/>
    <property type="molecule type" value="Genomic_DNA"/>
</dbReference>
<evidence type="ECO:0000256" key="1">
    <source>
        <dbReference type="ARBA" id="ARBA00004167"/>
    </source>
</evidence>
<evidence type="ECO:0000313" key="7">
    <source>
        <dbReference type="EMBL" id="PSB02881.1"/>
    </source>
</evidence>
<organism evidence="7 8">
    <name type="scientific">Merismopedia glauca CCAP 1448/3</name>
    <dbReference type="NCBI Taxonomy" id="1296344"/>
    <lineage>
        <taxon>Bacteria</taxon>
        <taxon>Bacillati</taxon>
        <taxon>Cyanobacteriota</taxon>
        <taxon>Cyanophyceae</taxon>
        <taxon>Synechococcales</taxon>
        <taxon>Merismopediaceae</taxon>
        <taxon>Merismopedia</taxon>
    </lineage>
</organism>
<evidence type="ECO:0000256" key="5">
    <source>
        <dbReference type="ARBA" id="ARBA00023136"/>
    </source>
</evidence>
<keyword evidence="2" id="KW-0488">Methylation</keyword>
<evidence type="ECO:0000313" key="8">
    <source>
        <dbReference type="Proteomes" id="UP000238762"/>
    </source>
</evidence>
<protein>
    <submittedName>
        <fullName evidence="7">Prepilin-type cleavage/methylation domain-containing protein</fullName>
    </submittedName>
</protein>
<dbReference type="InterPro" id="IPR012902">
    <property type="entry name" value="N_methyl_site"/>
</dbReference>
<reference evidence="7 8" key="2">
    <citation type="submission" date="2018-03" db="EMBL/GenBank/DDBJ databases">
        <title>The ancient ancestry and fast evolution of plastids.</title>
        <authorList>
            <person name="Moore K.R."/>
            <person name="Magnabosco C."/>
            <person name="Momper L."/>
            <person name="Gold D.A."/>
            <person name="Bosak T."/>
            <person name="Fournier G.P."/>
        </authorList>
    </citation>
    <scope>NUCLEOTIDE SEQUENCE [LARGE SCALE GENOMIC DNA]</scope>
    <source>
        <strain evidence="7 8">CCAP 1448/3</strain>
    </source>
</reference>
<dbReference type="GO" id="GO:0015627">
    <property type="term" value="C:type II protein secretion system complex"/>
    <property type="evidence" value="ECO:0007669"/>
    <property type="project" value="InterPro"/>
</dbReference>
<gene>
    <name evidence="7" type="ORF">C7B64_10965</name>
</gene>
<keyword evidence="5 6" id="KW-0472">Membrane</keyword>
<evidence type="ECO:0000256" key="6">
    <source>
        <dbReference type="SAM" id="Phobius"/>
    </source>
</evidence>
<keyword evidence="3 6" id="KW-0812">Transmembrane</keyword>
<dbReference type="OrthoDB" id="467711at2"/>
<dbReference type="NCBIfam" id="TIGR02532">
    <property type="entry name" value="IV_pilin_GFxxxE"/>
    <property type="match status" value="1"/>
</dbReference>
<comment type="subcellular location">
    <subcellularLocation>
        <location evidence="1">Membrane</location>
        <topology evidence="1">Single-pass membrane protein</topology>
    </subcellularLocation>
</comment>
<evidence type="ECO:0000256" key="4">
    <source>
        <dbReference type="ARBA" id="ARBA00022989"/>
    </source>
</evidence>
<dbReference type="RefSeq" id="WP_106288691.1">
    <property type="nucleotide sequence ID" value="NZ_CAWNTC010000034.1"/>
</dbReference>
<dbReference type="PRINTS" id="PR00813">
    <property type="entry name" value="BCTERIALGSPG"/>
</dbReference>